<comment type="caution">
    <text evidence="1">The sequence shown here is derived from an EMBL/GenBank/DDBJ whole genome shotgun (WGS) entry which is preliminary data.</text>
</comment>
<evidence type="ECO:0000313" key="1">
    <source>
        <dbReference type="EMBL" id="GIY77341.1"/>
    </source>
</evidence>
<dbReference type="AlphaFoldDB" id="A0AAV4W5W7"/>
<keyword evidence="2" id="KW-1185">Reference proteome</keyword>
<evidence type="ECO:0000313" key="2">
    <source>
        <dbReference type="Proteomes" id="UP001054945"/>
    </source>
</evidence>
<reference evidence="1 2" key="1">
    <citation type="submission" date="2021-06" db="EMBL/GenBank/DDBJ databases">
        <title>Caerostris extrusa draft genome.</title>
        <authorList>
            <person name="Kono N."/>
            <person name="Arakawa K."/>
        </authorList>
    </citation>
    <scope>NUCLEOTIDE SEQUENCE [LARGE SCALE GENOMIC DNA]</scope>
</reference>
<proteinExistence type="predicted"/>
<sequence length="119" mass="13678">MEINLNTLSVAGEDNCDLPESFTSSSYDLDQFSSWIVWKPPPTLQRPVPWQSRLETIQTSRKRTSARQTLRLSHRWLCQKVLSPLRSQSPSEGARWAEALPVHSMLEDLLLLEPPDYSQ</sequence>
<name>A0AAV4W5W7_CAEEX</name>
<accession>A0AAV4W5W7</accession>
<protein>
    <submittedName>
        <fullName evidence="1">Uncharacterized protein</fullName>
    </submittedName>
</protein>
<organism evidence="1 2">
    <name type="scientific">Caerostris extrusa</name>
    <name type="common">Bark spider</name>
    <name type="synonym">Caerostris bankana</name>
    <dbReference type="NCBI Taxonomy" id="172846"/>
    <lineage>
        <taxon>Eukaryota</taxon>
        <taxon>Metazoa</taxon>
        <taxon>Ecdysozoa</taxon>
        <taxon>Arthropoda</taxon>
        <taxon>Chelicerata</taxon>
        <taxon>Arachnida</taxon>
        <taxon>Araneae</taxon>
        <taxon>Araneomorphae</taxon>
        <taxon>Entelegynae</taxon>
        <taxon>Araneoidea</taxon>
        <taxon>Araneidae</taxon>
        <taxon>Caerostris</taxon>
    </lineage>
</organism>
<gene>
    <name evidence="1" type="ORF">CEXT_482241</name>
</gene>
<dbReference type="Proteomes" id="UP001054945">
    <property type="component" value="Unassembled WGS sequence"/>
</dbReference>
<dbReference type="EMBL" id="BPLR01015608">
    <property type="protein sequence ID" value="GIY77341.1"/>
    <property type="molecule type" value="Genomic_DNA"/>
</dbReference>